<protein>
    <submittedName>
        <fullName evidence="7">NitT/TauT family transport system ATP-binding protein</fullName>
    </submittedName>
</protein>
<evidence type="ECO:0000256" key="1">
    <source>
        <dbReference type="ARBA" id="ARBA00005417"/>
    </source>
</evidence>
<proteinExistence type="inferred from homology"/>
<evidence type="ECO:0000256" key="4">
    <source>
        <dbReference type="ARBA" id="ARBA00022840"/>
    </source>
</evidence>
<reference evidence="8" key="1">
    <citation type="submission" date="2016-10" db="EMBL/GenBank/DDBJ databases">
        <authorList>
            <person name="Varghese N."/>
            <person name="Submissions S."/>
        </authorList>
    </citation>
    <scope>NUCLEOTIDE SEQUENCE [LARGE SCALE GENOMIC DNA]</scope>
    <source>
        <strain evidence="8">GAS369</strain>
    </source>
</reference>
<feature type="domain" description="ABC transporter" evidence="6">
    <location>
        <begin position="12"/>
        <end position="244"/>
    </location>
</feature>
<dbReference type="SMART" id="SM00382">
    <property type="entry name" value="AAA"/>
    <property type="match status" value="1"/>
</dbReference>
<name>A0A1H2B5U4_9BRAD</name>
<keyword evidence="4 7" id="KW-0067">ATP-binding</keyword>
<dbReference type="Gene3D" id="3.40.50.300">
    <property type="entry name" value="P-loop containing nucleotide triphosphate hydrolases"/>
    <property type="match status" value="1"/>
</dbReference>
<dbReference type="GO" id="GO:0016887">
    <property type="term" value="F:ATP hydrolysis activity"/>
    <property type="evidence" value="ECO:0007669"/>
    <property type="project" value="InterPro"/>
</dbReference>
<dbReference type="InterPro" id="IPR027417">
    <property type="entry name" value="P-loop_NTPase"/>
</dbReference>
<evidence type="ECO:0000256" key="2">
    <source>
        <dbReference type="ARBA" id="ARBA00022448"/>
    </source>
</evidence>
<dbReference type="CDD" id="cd03293">
    <property type="entry name" value="ABC_NrtD_SsuB_transporters"/>
    <property type="match status" value="1"/>
</dbReference>
<dbReference type="Pfam" id="PF00005">
    <property type="entry name" value="ABC_tran"/>
    <property type="match status" value="1"/>
</dbReference>
<comment type="function">
    <text evidence="5">Involved in beta-(1--&gt;2)glucan export. Transmembrane domains (TMD) form a pore in the inner membrane and the ATP-binding domain (NBD) is responsible for energy generation.</text>
</comment>
<dbReference type="InterPro" id="IPR050166">
    <property type="entry name" value="ABC_transporter_ATP-bind"/>
</dbReference>
<evidence type="ECO:0000256" key="5">
    <source>
        <dbReference type="ARBA" id="ARBA00024722"/>
    </source>
</evidence>
<dbReference type="InterPro" id="IPR017871">
    <property type="entry name" value="ABC_transporter-like_CS"/>
</dbReference>
<sequence>MSVAVTQGAVHVDVRRISQRFRSGRQGDLLALDRVDLQARRGEFVSIVGPSGCGKSTLLYIVAGLLQASDGQVLVDDKPIHGPHPDRGLVLQNSSIFPWRTVEENVAFGPQMSGLPESERRSLVAHYLDMVGLTKFAGFYPRELSGGMKQRIAIAQMLACGPSVFLMDEPFGALDSLSREVLQDQLLQLWERDRKTVLFVTHSIDEAVLLSDRIVIMSPLPGRVKEIVEVNLPRPRQETRALPEFGRLRNHIWSAIRQETMEAIG</sequence>
<comment type="similarity">
    <text evidence="1">Belongs to the ABC transporter superfamily.</text>
</comment>
<accession>A0A1H2B5U4</accession>
<organism evidence="7 8">
    <name type="scientific">Bradyrhizobium canariense</name>
    <dbReference type="NCBI Taxonomy" id="255045"/>
    <lineage>
        <taxon>Bacteria</taxon>
        <taxon>Pseudomonadati</taxon>
        <taxon>Pseudomonadota</taxon>
        <taxon>Alphaproteobacteria</taxon>
        <taxon>Hyphomicrobiales</taxon>
        <taxon>Nitrobacteraceae</taxon>
        <taxon>Bradyrhizobium</taxon>
    </lineage>
</organism>
<dbReference type="SUPFAM" id="SSF52540">
    <property type="entry name" value="P-loop containing nucleoside triphosphate hydrolases"/>
    <property type="match status" value="1"/>
</dbReference>
<dbReference type="EMBL" id="LT629750">
    <property type="protein sequence ID" value="SDT53571.1"/>
    <property type="molecule type" value="Genomic_DNA"/>
</dbReference>
<dbReference type="PROSITE" id="PS00211">
    <property type="entry name" value="ABC_TRANSPORTER_1"/>
    <property type="match status" value="1"/>
</dbReference>
<dbReference type="PANTHER" id="PTHR42788:SF13">
    <property type="entry name" value="ALIPHATIC SULFONATES IMPORT ATP-BINDING PROTEIN SSUB"/>
    <property type="match status" value="1"/>
</dbReference>
<evidence type="ECO:0000313" key="7">
    <source>
        <dbReference type="EMBL" id="SDT53571.1"/>
    </source>
</evidence>
<evidence type="ECO:0000256" key="3">
    <source>
        <dbReference type="ARBA" id="ARBA00022741"/>
    </source>
</evidence>
<dbReference type="AlphaFoldDB" id="A0A1H2B5U4"/>
<dbReference type="PANTHER" id="PTHR42788">
    <property type="entry name" value="TAURINE IMPORT ATP-BINDING PROTEIN-RELATED"/>
    <property type="match status" value="1"/>
</dbReference>
<dbReference type="Proteomes" id="UP000243904">
    <property type="component" value="Chromosome I"/>
</dbReference>
<evidence type="ECO:0000313" key="8">
    <source>
        <dbReference type="Proteomes" id="UP000243904"/>
    </source>
</evidence>
<gene>
    <name evidence="7" type="ORF">SAMN05444158_6824</name>
</gene>
<dbReference type="PROSITE" id="PS50893">
    <property type="entry name" value="ABC_TRANSPORTER_2"/>
    <property type="match status" value="1"/>
</dbReference>
<keyword evidence="8" id="KW-1185">Reference proteome</keyword>
<dbReference type="InterPro" id="IPR003439">
    <property type="entry name" value="ABC_transporter-like_ATP-bd"/>
</dbReference>
<dbReference type="GO" id="GO:0005524">
    <property type="term" value="F:ATP binding"/>
    <property type="evidence" value="ECO:0007669"/>
    <property type="project" value="UniProtKB-KW"/>
</dbReference>
<evidence type="ECO:0000259" key="6">
    <source>
        <dbReference type="PROSITE" id="PS50893"/>
    </source>
</evidence>
<dbReference type="InterPro" id="IPR003593">
    <property type="entry name" value="AAA+_ATPase"/>
</dbReference>
<keyword evidence="2" id="KW-0813">Transport</keyword>
<keyword evidence="3" id="KW-0547">Nucleotide-binding</keyword>